<gene>
    <name evidence="1" type="ORF">LOK49_LG02G01197</name>
</gene>
<reference evidence="1 2" key="1">
    <citation type="journal article" date="2022" name="Plant J.">
        <title>Chromosome-level genome of Camellia lanceoleosa provides a valuable resource for understanding genome evolution and self-incompatibility.</title>
        <authorList>
            <person name="Gong W."/>
            <person name="Xiao S."/>
            <person name="Wang L."/>
            <person name="Liao Z."/>
            <person name="Chang Y."/>
            <person name="Mo W."/>
            <person name="Hu G."/>
            <person name="Li W."/>
            <person name="Zhao G."/>
            <person name="Zhu H."/>
            <person name="Hu X."/>
            <person name="Ji K."/>
            <person name="Xiang X."/>
            <person name="Song Q."/>
            <person name="Yuan D."/>
            <person name="Jin S."/>
            <person name="Zhang L."/>
        </authorList>
    </citation>
    <scope>NUCLEOTIDE SEQUENCE [LARGE SCALE GENOMIC DNA]</scope>
    <source>
        <strain evidence="1">SQ_2022a</strain>
    </source>
</reference>
<name>A0ACC0IS97_9ERIC</name>
<accession>A0ACC0IS97</accession>
<organism evidence="1 2">
    <name type="scientific">Camellia lanceoleosa</name>
    <dbReference type="NCBI Taxonomy" id="1840588"/>
    <lineage>
        <taxon>Eukaryota</taxon>
        <taxon>Viridiplantae</taxon>
        <taxon>Streptophyta</taxon>
        <taxon>Embryophyta</taxon>
        <taxon>Tracheophyta</taxon>
        <taxon>Spermatophyta</taxon>
        <taxon>Magnoliopsida</taxon>
        <taxon>eudicotyledons</taxon>
        <taxon>Gunneridae</taxon>
        <taxon>Pentapetalae</taxon>
        <taxon>asterids</taxon>
        <taxon>Ericales</taxon>
        <taxon>Theaceae</taxon>
        <taxon>Camellia</taxon>
    </lineage>
</organism>
<dbReference type="EMBL" id="CM045760">
    <property type="protein sequence ID" value="KAI8026996.1"/>
    <property type="molecule type" value="Genomic_DNA"/>
</dbReference>
<comment type="caution">
    <text evidence="1">The sequence shown here is derived from an EMBL/GenBank/DDBJ whole genome shotgun (WGS) entry which is preliminary data.</text>
</comment>
<sequence>MSEKLYVFEGALGAGSKIKMVIELLEGIHFVSSVEAISLGAQAGIHPWIIYDIISNAAGNSWVFKNHAPQLRRDNQTKHLLNTFVQNLGIVLDMAKSCTFPLPLLAVAFQQLIAGSSHGHGNDGDDTLIKVILMN</sequence>
<evidence type="ECO:0000313" key="2">
    <source>
        <dbReference type="Proteomes" id="UP001060215"/>
    </source>
</evidence>
<proteinExistence type="predicted"/>
<evidence type="ECO:0000313" key="1">
    <source>
        <dbReference type="EMBL" id="KAI8026996.1"/>
    </source>
</evidence>
<keyword evidence="2" id="KW-1185">Reference proteome</keyword>
<dbReference type="Proteomes" id="UP001060215">
    <property type="component" value="Chromosome 3"/>
</dbReference>
<protein>
    <submittedName>
        <fullName evidence="1">L-threonate dehydrogenase</fullName>
    </submittedName>
</protein>